<evidence type="ECO:0000256" key="1">
    <source>
        <dbReference type="SAM" id="Phobius"/>
    </source>
</evidence>
<sequence length="1230" mass="136529">MTLKVCCMYYTDVFVGTKDNIDNLNNALKAVLKDSELTDDLKELNALASGLGFLAGLPACLCKTKKSVEEGLKKIYEELKTFNYCSNSKLNCDLCNSNDVPCKCCVIQSINKVKGCGCLQTPKKDCHCDGSDVSCSKVLAGLEACLHLQCLQADMNDICQCSGSECCKTGKCTQASGGSGGKSCDFCKKLQTQPTTGLGLSPPNPIRLAEKLETFFGDNSLKSSGCSCNGSPCTCCCLACQDNQCSESCNSECGSKCSHGSSQCPRKTFCEAIQNVKVVAHTSLMKCCNQGAKCHCQLQKSSSCTPNCCVSKSPARHNQQSLKCLLRRLVLYFKNLEISSVPSKPDFSQNCCEFLCVLKTCEFLRKFYNDKRNLNECKECKKKGCPKKGSCCAGSDPQCSTSTCSSCPECQQICNAKKFFNELETLRFAGPCGQDLWRTLDDFLNFICYVFYPRVKDIQSALQDLHNSKCKQCTPGSCQCSSNSSCPGCTETLKKLEDHKDVLSLMTRGYVSSYDPDKASWTSLTSSIPGSGSKCCGSLSPSCGCQSNCSSGSLCPDPSKCCPDCPQRKAAKIFLGMLPCMYWGLKILYDRCQDPVTWPDWQKISMDPNGIPSSGLAKFLQALGYDLDPLKSKKGSEFPPMLENLFSSGSLNSLFETSQKYFAKYVFTSDPSKPPPSTVRQMLLWLYGLRFHKHFSDLVSHCKDLCLPFGNSFHPDAFCYYIHTCSFILPVSVISVIQCPDGSPSFLPSHSDWQNFCYPEDPSELLEKLCEYVRKIYIPFNFLRFQCGRITEHAGWQECYFGQKCSLPNGNSSPQVSPSPSCSCSGHETYLCTWSSSNPSVHSNSCPSSGSSCNAKCPHPLMAFLIDGSSEDLQHLPTPFKSPEDFPKMGFKAESLISTGRDGYYLHGAIKYFCLDGFYPLTRLLQFSLCIFRNPPETLGELFAFFLRFSFSDVFKDFASYVDGEPGWYDGNLFAATVKNLYGSNSHSGNPHPFDLYSLHGCDGPKGSDATCGAYLHPLTFNAYNNNIFIKDFLDTYLSWVCYSAEKFEKKLKDFYNEASTKFKSCCSSGSSSKCPKIVKCPCALPFIYSWGFSFYAPKTLNCVDNEGTSKHKDENPQGGDHDKGDPQCTQKSCADFVAQLEKVLKENSPLLKLLSEIERFIWSIRLPFVYAFLYIWILVISYFYYVQFYKLDLLHIDSHLHLSRSFKILPSTLFSDASSKLKDLSYFTL</sequence>
<protein>
    <submittedName>
        <fullName evidence="2">Variant erythrocyte surface antigen-1 family protein</fullName>
    </submittedName>
</protein>
<evidence type="ECO:0000313" key="2">
    <source>
        <dbReference type="EMBL" id="KAK1934385.1"/>
    </source>
</evidence>
<keyword evidence="1" id="KW-1133">Transmembrane helix</keyword>
<gene>
    <name evidence="2" type="ORF">X943_003614</name>
</gene>
<reference evidence="2" key="1">
    <citation type="journal article" date="2014" name="Nucleic Acids Res.">
        <title>The evolutionary dynamics of variant antigen genes in Babesia reveal a history of genomic innovation underlying host-parasite interaction.</title>
        <authorList>
            <person name="Jackson A.P."/>
            <person name="Otto T.D."/>
            <person name="Darby A."/>
            <person name="Ramaprasad A."/>
            <person name="Xia D."/>
            <person name="Echaide I.E."/>
            <person name="Farber M."/>
            <person name="Gahlot S."/>
            <person name="Gamble J."/>
            <person name="Gupta D."/>
            <person name="Gupta Y."/>
            <person name="Jackson L."/>
            <person name="Malandrin L."/>
            <person name="Malas T.B."/>
            <person name="Moussa E."/>
            <person name="Nair M."/>
            <person name="Reid A.J."/>
            <person name="Sanders M."/>
            <person name="Sharma J."/>
            <person name="Tracey A."/>
            <person name="Quail M.A."/>
            <person name="Weir W."/>
            <person name="Wastling J.M."/>
            <person name="Hall N."/>
            <person name="Willadsen P."/>
            <person name="Lingelbach K."/>
            <person name="Shiels B."/>
            <person name="Tait A."/>
            <person name="Berriman M."/>
            <person name="Allred D.R."/>
            <person name="Pain A."/>
        </authorList>
    </citation>
    <scope>NUCLEOTIDE SEQUENCE</scope>
    <source>
        <strain evidence="2">1802A</strain>
    </source>
</reference>
<dbReference type="AlphaFoldDB" id="A0AAD9LF96"/>
<dbReference type="Proteomes" id="UP001195914">
    <property type="component" value="Unassembled WGS sequence"/>
</dbReference>
<reference evidence="2" key="2">
    <citation type="submission" date="2021-05" db="EMBL/GenBank/DDBJ databases">
        <authorList>
            <person name="Pain A."/>
        </authorList>
    </citation>
    <scope>NUCLEOTIDE SEQUENCE</scope>
    <source>
        <strain evidence="2">1802A</strain>
    </source>
</reference>
<name>A0AAD9LF96_BABDI</name>
<dbReference type="EMBL" id="JAHBMH010000063">
    <property type="protein sequence ID" value="KAK1934385.1"/>
    <property type="molecule type" value="Genomic_DNA"/>
</dbReference>
<accession>A0AAD9LF96</accession>
<keyword evidence="1" id="KW-0472">Membrane</keyword>
<proteinExistence type="predicted"/>
<feature type="transmembrane region" description="Helical" evidence="1">
    <location>
        <begin position="1161"/>
        <end position="1186"/>
    </location>
</feature>
<comment type="caution">
    <text evidence="2">The sequence shown here is derived from an EMBL/GenBank/DDBJ whole genome shotgun (WGS) entry which is preliminary data.</text>
</comment>
<organism evidence="2 3">
    <name type="scientific">Babesia divergens</name>
    <dbReference type="NCBI Taxonomy" id="32595"/>
    <lineage>
        <taxon>Eukaryota</taxon>
        <taxon>Sar</taxon>
        <taxon>Alveolata</taxon>
        <taxon>Apicomplexa</taxon>
        <taxon>Aconoidasida</taxon>
        <taxon>Piroplasmida</taxon>
        <taxon>Babesiidae</taxon>
        <taxon>Babesia</taxon>
    </lineage>
</organism>
<evidence type="ECO:0000313" key="3">
    <source>
        <dbReference type="Proteomes" id="UP001195914"/>
    </source>
</evidence>
<keyword evidence="1" id="KW-0812">Transmembrane</keyword>
<keyword evidence="3" id="KW-1185">Reference proteome</keyword>